<proteinExistence type="predicted"/>
<evidence type="ECO:0000313" key="3">
    <source>
        <dbReference type="Proteomes" id="UP000236738"/>
    </source>
</evidence>
<reference evidence="3" key="1">
    <citation type="submission" date="2016-10" db="EMBL/GenBank/DDBJ databases">
        <authorList>
            <person name="Varghese N."/>
            <person name="Submissions S."/>
        </authorList>
    </citation>
    <scope>NUCLEOTIDE SEQUENCE [LARGE SCALE GENOMIC DNA]</scope>
    <source>
        <strain evidence="3">DSM 21580</strain>
    </source>
</reference>
<keyword evidence="3" id="KW-1185">Reference proteome</keyword>
<accession>A0A1H5UQA9</accession>
<sequence length="92" mass="9563">MKKFILAIALVGTYAVSYASTNVKAEKLLKPDPCTVTVTKNCSGSGTIETGSATSPSGDCNAASIVAQQQWGNNCVRATITKLMEATPPDQP</sequence>
<feature type="chain" id="PRO_5009286440" description="DUF2282 domain-containing protein" evidence="1">
    <location>
        <begin position="20"/>
        <end position="92"/>
    </location>
</feature>
<evidence type="ECO:0000313" key="2">
    <source>
        <dbReference type="EMBL" id="SEF77273.1"/>
    </source>
</evidence>
<dbReference type="EMBL" id="FNUS01000001">
    <property type="protein sequence ID" value="SEF77273.1"/>
    <property type="molecule type" value="Genomic_DNA"/>
</dbReference>
<dbReference type="Proteomes" id="UP000236738">
    <property type="component" value="Unassembled WGS sequence"/>
</dbReference>
<dbReference type="AlphaFoldDB" id="A0A1H5UQA9"/>
<gene>
    <name evidence="2" type="ORF">SAMN05421847_0876</name>
</gene>
<keyword evidence="1" id="KW-0732">Signal</keyword>
<protein>
    <recommendedName>
        <fullName evidence="4">DUF2282 domain-containing protein</fullName>
    </recommendedName>
</protein>
<organism evidence="2 3">
    <name type="scientific">Halpernia humi</name>
    <dbReference type="NCBI Taxonomy" id="493375"/>
    <lineage>
        <taxon>Bacteria</taxon>
        <taxon>Pseudomonadati</taxon>
        <taxon>Bacteroidota</taxon>
        <taxon>Flavobacteriia</taxon>
        <taxon>Flavobacteriales</taxon>
        <taxon>Weeksellaceae</taxon>
        <taxon>Chryseobacterium group</taxon>
        <taxon>Halpernia</taxon>
    </lineage>
</organism>
<feature type="signal peptide" evidence="1">
    <location>
        <begin position="1"/>
        <end position="19"/>
    </location>
</feature>
<evidence type="ECO:0008006" key="4">
    <source>
        <dbReference type="Google" id="ProtNLM"/>
    </source>
</evidence>
<name>A0A1H5UQA9_9FLAO</name>
<evidence type="ECO:0000256" key="1">
    <source>
        <dbReference type="SAM" id="SignalP"/>
    </source>
</evidence>